<protein>
    <submittedName>
        <fullName evidence="1">Uncharacterized protein</fullName>
    </submittedName>
</protein>
<evidence type="ECO:0000313" key="2">
    <source>
        <dbReference type="Proteomes" id="UP000077521"/>
    </source>
</evidence>
<reference evidence="1" key="2">
    <citation type="journal article" date="2019" name="IMA Fungus">
        <title>Genome sequencing and comparison of five Tilletia species to identify candidate genes for the detection of regulated species infecting wheat.</title>
        <authorList>
            <person name="Nguyen H.D.T."/>
            <person name="Sultana T."/>
            <person name="Kesanakurti P."/>
            <person name="Hambleton S."/>
        </authorList>
    </citation>
    <scope>NUCLEOTIDE SEQUENCE</scope>
    <source>
        <strain evidence="1">DAOMC 236416</strain>
    </source>
</reference>
<dbReference type="EMBL" id="LWDF02002282">
    <property type="protein sequence ID" value="KAE8236314.1"/>
    <property type="molecule type" value="Genomic_DNA"/>
</dbReference>
<organism evidence="1 2">
    <name type="scientific">Tilletia indica</name>
    <dbReference type="NCBI Taxonomy" id="43049"/>
    <lineage>
        <taxon>Eukaryota</taxon>
        <taxon>Fungi</taxon>
        <taxon>Dikarya</taxon>
        <taxon>Basidiomycota</taxon>
        <taxon>Ustilaginomycotina</taxon>
        <taxon>Exobasidiomycetes</taxon>
        <taxon>Tilletiales</taxon>
        <taxon>Tilletiaceae</taxon>
        <taxon>Tilletia</taxon>
    </lineage>
</organism>
<proteinExistence type="predicted"/>
<sequence length="75" mass="8940">IDEQFAEDIWDAIQDRLTFICIGHLYPIAHERKRSIRLFHYVSQNIQNEKIRQGVARHLGVPNFMNTLFDLFVQL</sequence>
<name>A0A177SXX2_9BASI</name>
<feature type="non-terminal residue" evidence="1">
    <location>
        <position position="1"/>
    </location>
</feature>
<evidence type="ECO:0000313" key="1">
    <source>
        <dbReference type="EMBL" id="KAE8236314.1"/>
    </source>
</evidence>
<dbReference type="Proteomes" id="UP000077521">
    <property type="component" value="Unassembled WGS sequence"/>
</dbReference>
<dbReference type="AlphaFoldDB" id="A0A177SXX2"/>
<keyword evidence="2" id="KW-1185">Reference proteome</keyword>
<accession>A0A177SXX2</accession>
<comment type="caution">
    <text evidence="1">The sequence shown here is derived from an EMBL/GenBank/DDBJ whole genome shotgun (WGS) entry which is preliminary data.</text>
</comment>
<reference evidence="1" key="1">
    <citation type="submission" date="2016-04" db="EMBL/GenBank/DDBJ databases">
        <authorList>
            <person name="Nguyen H.D."/>
            <person name="Samba Siva P."/>
            <person name="Cullis J."/>
            <person name="Levesque C.A."/>
            <person name="Hambleton S."/>
        </authorList>
    </citation>
    <scope>NUCLEOTIDE SEQUENCE</scope>
    <source>
        <strain evidence="1">DAOMC 236416</strain>
    </source>
</reference>
<gene>
    <name evidence="1" type="ORF">A4X13_0g9188</name>
</gene>